<protein>
    <submittedName>
        <fullName evidence="1">Uncharacterized protein</fullName>
    </submittedName>
</protein>
<dbReference type="EMBL" id="JADQDP010000006">
    <property type="protein sequence ID" value="MBF9144156.1"/>
    <property type="molecule type" value="Genomic_DNA"/>
</dbReference>
<dbReference type="AlphaFoldDB" id="A0A931BKC3"/>
<organism evidence="1 2">
    <name type="scientific">Hymenobacter properus</name>
    <dbReference type="NCBI Taxonomy" id="2791026"/>
    <lineage>
        <taxon>Bacteria</taxon>
        <taxon>Pseudomonadati</taxon>
        <taxon>Bacteroidota</taxon>
        <taxon>Cytophagia</taxon>
        <taxon>Cytophagales</taxon>
        <taxon>Hymenobacteraceae</taxon>
        <taxon>Hymenobacter</taxon>
    </lineage>
</organism>
<dbReference type="RefSeq" id="WP_196288509.1">
    <property type="nucleotide sequence ID" value="NZ_JADQDP010000006.1"/>
</dbReference>
<comment type="caution">
    <text evidence="1">The sequence shown here is derived from an EMBL/GenBank/DDBJ whole genome shotgun (WGS) entry which is preliminary data.</text>
</comment>
<dbReference type="Proteomes" id="UP000645610">
    <property type="component" value="Unassembled WGS sequence"/>
</dbReference>
<proteinExistence type="predicted"/>
<reference evidence="1 2" key="1">
    <citation type="submission" date="2020-11" db="EMBL/GenBank/DDBJ databases">
        <authorList>
            <person name="Kim M.K."/>
        </authorList>
    </citation>
    <scope>NUCLEOTIDE SEQUENCE [LARGE SCALE GENOMIC DNA]</scope>
    <source>
        <strain evidence="1 2">BT439</strain>
    </source>
</reference>
<keyword evidence="2" id="KW-1185">Reference proteome</keyword>
<evidence type="ECO:0000313" key="2">
    <source>
        <dbReference type="Proteomes" id="UP000645610"/>
    </source>
</evidence>
<accession>A0A931BKC3</accession>
<name>A0A931BKC3_9BACT</name>
<evidence type="ECO:0000313" key="1">
    <source>
        <dbReference type="EMBL" id="MBF9144156.1"/>
    </source>
</evidence>
<sequence>MSISLNIMYKGKPTAGIEFYDLLVQSDEFTAELGKVALASGKLEAELILYLMRSNINGDFNKVTLGGLINAAEKNGLIDNNLTIALRQVSKQRNYITHNIYALFIDLLDETILEKANLLDSDVHTYLERALQLKENLNSLADIIRQKK</sequence>
<gene>
    <name evidence="1" type="ORF">I2I01_21115</name>
</gene>